<keyword evidence="3" id="KW-1185">Reference proteome</keyword>
<name>A0ABS5D0D6_9FLAO</name>
<keyword evidence="1" id="KW-0732">Signal</keyword>
<reference evidence="2 3" key="1">
    <citation type="submission" date="2021-04" db="EMBL/GenBank/DDBJ databases">
        <title>Description of novel Flavobacterium sp. F-328.</title>
        <authorList>
            <person name="Saticioglu I.B."/>
        </authorList>
    </citation>
    <scope>NUCLEOTIDE SEQUENCE [LARGE SCALE GENOMIC DNA]</scope>
    <source>
        <strain evidence="2 3">F-328</strain>
    </source>
</reference>
<protein>
    <recommendedName>
        <fullName evidence="4">IgGFc-binding protein N-terminal domain-containing protein</fullName>
    </recommendedName>
</protein>
<sequence>MKKVLTLCILAIGMMADAQTNNVISKKLQLQNVPIGTANDSVLVWGANKVVKHRKLSDLFSNSLPIDLASVLSTGYTNSNVLDDNRTSVYTLAPEMLNYRIFKNDYSLYSAILIDNDKFQIGGSYLNQNDSLSKTSVLFSADFDGSSIKSEHRDLFGNILNRTDLKVDPVKGVGIRTSNYGNGFYFKTDNLQGDERTLQVPDRSGTIALTDDIPAPKYTTFNALITQYDTDNPILTLLPGEIQNVSIIRAGVGTYWLMSNSAFILDKTTVFLNNTTAFTNKIEHLDINIIVLKTFDASGTLVDSALNKSSLEVKVYLAGPREVAVGPNSSGYDACSLEPSNTAYFVGNGLGINSGDAVFQNSQGTIPLPDGAYSLNQYSEYMTVVSGIAYLQTCGR</sequence>
<evidence type="ECO:0000313" key="2">
    <source>
        <dbReference type="EMBL" id="MBQ0907485.1"/>
    </source>
</evidence>
<feature type="signal peptide" evidence="1">
    <location>
        <begin position="1"/>
        <end position="18"/>
    </location>
</feature>
<evidence type="ECO:0008006" key="4">
    <source>
        <dbReference type="Google" id="ProtNLM"/>
    </source>
</evidence>
<dbReference type="Proteomes" id="UP000679008">
    <property type="component" value="Unassembled WGS sequence"/>
</dbReference>
<evidence type="ECO:0000313" key="3">
    <source>
        <dbReference type="Proteomes" id="UP000679008"/>
    </source>
</evidence>
<accession>A0ABS5D0D6</accession>
<proteinExistence type="predicted"/>
<dbReference type="RefSeq" id="WP_210788030.1">
    <property type="nucleotide sequence ID" value="NZ_JAGPXB010000001.1"/>
</dbReference>
<feature type="chain" id="PRO_5045324076" description="IgGFc-binding protein N-terminal domain-containing protein" evidence="1">
    <location>
        <begin position="19"/>
        <end position="396"/>
    </location>
</feature>
<evidence type="ECO:0000256" key="1">
    <source>
        <dbReference type="SAM" id="SignalP"/>
    </source>
</evidence>
<organism evidence="2 3">
    <name type="scientific">Flavobacterium erciyesense</name>
    <dbReference type="NCBI Taxonomy" id="2825842"/>
    <lineage>
        <taxon>Bacteria</taxon>
        <taxon>Pseudomonadati</taxon>
        <taxon>Bacteroidota</taxon>
        <taxon>Flavobacteriia</taxon>
        <taxon>Flavobacteriales</taxon>
        <taxon>Flavobacteriaceae</taxon>
        <taxon>Flavobacterium</taxon>
    </lineage>
</organism>
<gene>
    <name evidence="2" type="ORF">KBJ98_02085</name>
</gene>
<comment type="caution">
    <text evidence="2">The sequence shown here is derived from an EMBL/GenBank/DDBJ whole genome shotgun (WGS) entry which is preliminary data.</text>
</comment>
<dbReference type="EMBL" id="JAGPXB010000001">
    <property type="protein sequence ID" value="MBQ0907485.1"/>
    <property type="molecule type" value="Genomic_DNA"/>
</dbReference>